<dbReference type="KEGG" id="lck:HN018_04740"/>
<evidence type="ECO:0000313" key="2">
    <source>
        <dbReference type="EMBL" id="QKE92437.1"/>
    </source>
</evidence>
<dbReference type="GO" id="GO:0004519">
    <property type="term" value="F:endonuclease activity"/>
    <property type="evidence" value="ECO:0007669"/>
    <property type="project" value="UniProtKB-KW"/>
</dbReference>
<keyword evidence="2" id="KW-0540">Nuclease</keyword>
<name>A0A6M8HWA8_9PROT</name>
<gene>
    <name evidence="2" type="ORF">HN018_04740</name>
</gene>
<dbReference type="InterPro" id="IPR036691">
    <property type="entry name" value="Endo/exonu/phosph_ase_sf"/>
</dbReference>
<dbReference type="InterPro" id="IPR005135">
    <property type="entry name" value="Endo/exonuclease/phosphatase"/>
</dbReference>
<evidence type="ECO:0000313" key="3">
    <source>
        <dbReference type="Proteomes" id="UP000500767"/>
    </source>
</evidence>
<dbReference type="Pfam" id="PF03372">
    <property type="entry name" value="Exo_endo_phos"/>
    <property type="match status" value="1"/>
</dbReference>
<dbReference type="Gene3D" id="3.60.10.10">
    <property type="entry name" value="Endonuclease/exonuclease/phosphatase"/>
    <property type="match status" value="1"/>
</dbReference>
<dbReference type="RefSeq" id="WP_171834949.1">
    <property type="nucleotide sequence ID" value="NZ_CP053708.1"/>
</dbReference>
<organism evidence="2 3">
    <name type="scientific">Lichenicola cladoniae</name>
    <dbReference type="NCBI Taxonomy" id="1484109"/>
    <lineage>
        <taxon>Bacteria</taxon>
        <taxon>Pseudomonadati</taxon>
        <taxon>Pseudomonadota</taxon>
        <taxon>Alphaproteobacteria</taxon>
        <taxon>Acetobacterales</taxon>
        <taxon>Acetobacteraceae</taxon>
        <taxon>Lichenicola</taxon>
    </lineage>
</organism>
<keyword evidence="2" id="KW-0269">Exonuclease</keyword>
<dbReference type="EMBL" id="CP053708">
    <property type="protein sequence ID" value="QKE92437.1"/>
    <property type="molecule type" value="Genomic_DNA"/>
</dbReference>
<reference evidence="2 3" key="1">
    <citation type="journal article" date="2014" name="World J. Microbiol. Biotechnol.">
        <title>Biodiversity and physiological characteristics of Antarctic and Arctic lichens-associated bacteria.</title>
        <authorList>
            <person name="Lee Y.M."/>
            <person name="Kim E.H."/>
            <person name="Lee H.K."/>
            <person name="Hong S.G."/>
        </authorList>
    </citation>
    <scope>NUCLEOTIDE SEQUENCE [LARGE SCALE GENOMIC DNA]</scope>
    <source>
        <strain evidence="2 3">PAMC 26569</strain>
    </source>
</reference>
<dbReference type="Proteomes" id="UP000500767">
    <property type="component" value="Chromosome"/>
</dbReference>
<evidence type="ECO:0000259" key="1">
    <source>
        <dbReference type="Pfam" id="PF03372"/>
    </source>
</evidence>
<keyword evidence="2" id="KW-0255">Endonuclease</keyword>
<dbReference type="GO" id="GO:0004527">
    <property type="term" value="F:exonuclease activity"/>
    <property type="evidence" value="ECO:0007669"/>
    <property type="project" value="UniProtKB-KW"/>
</dbReference>
<protein>
    <submittedName>
        <fullName evidence="2">Endonuclease/exonuclease/phosphatase family protein</fullName>
    </submittedName>
</protein>
<dbReference type="SUPFAM" id="SSF56219">
    <property type="entry name" value="DNase I-like"/>
    <property type="match status" value="1"/>
</dbReference>
<keyword evidence="2" id="KW-0378">Hydrolase</keyword>
<sequence>MDRSPPQLPPKQTVIVSWNLLRTTGASIDDVIRLIRDERPDLLLMQEATLDIDHLASRIGGYYARSPLPGRIHGVACWSPTPFLSVPKVHPLQPGSLIRRVCQIIDLGEFSVANVHLSHGQVLNRRQLRRIATFLPPCGAVLGDFNLLGPALLPGFRDVGPRAATHRMADMVPIRLDRCLARGLDCIETRVLPHRPSDHHPIRVVLRMAAEDTPKRSGFQAFRQR</sequence>
<keyword evidence="3" id="KW-1185">Reference proteome</keyword>
<accession>A0A6M8HWA8</accession>
<dbReference type="AlphaFoldDB" id="A0A6M8HWA8"/>
<feature type="domain" description="Endonuclease/exonuclease/phosphatase" evidence="1">
    <location>
        <begin position="16"/>
        <end position="199"/>
    </location>
</feature>
<proteinExistence type="predicted"/>